<dbReference type="PANTHER" id="PTHR22642:SF2">
    <property type="entry name" value="PROTEIN LONG AFTER FAR-RED 3"/>
    <property type="match status" value="1"/>
</dbReference>
<evidence type="ECO:0000313" key="4">
    <source>
        <dbReference type="Proteomes" id="UP000219353"/>
    </source>
</evidence>
<evidence type="ECO:0000259" key="2">
    <source>
        <dbReference type="Pfam" id="PF07969"/>
    </source>
</evidence>
<feature type="signal peptide" evidence="1">
    <location>
        <begin position="1"/>
        <end position="24"/>
    </location>
</feature>
<feature type="domain" description="Amidohydrolase 3" evidence="2">
    <location>
        <begin position="76"/>
        <end position="551"/>
    </location>
</feature>
<accession>A0A285IPI0</accession>
<protein>
    <recommendedName>
        <fullName evidence="2">Amidohydrolase 3 domain-containing protein</fullName>
    </recommendedName>
</protein>
<dbReference type="AlphaFoldDB" id="A0A285IPI0"/>
<reference evidence="4" key="1">
    <citation type="submission" date="2017-09" db="EMBL/GenBank/DDBJ databases">
        <authorList>
            <person name="Varghese N."/>
            <person name="Submissions S."/>
        </authorList>
    </citation>
    <scope>NUCLEOTIDE SEQUENCE [LARGE SCALE GENOMIC DNA]</scope>
    <source>
        <strain evidence="4">CGMCC 1.12461</strain>
    </source>
</reference>
<dbReference type="Proteomes" id="UP000219353">
    <property type="component" value="Unassembled WGS sequence"/>
</dbReference>
<dbReference type="RefSeq" id="WP_097110829.1">
    <property type="nucleotide sequence ID" value="NZ_OBEB01000002.1"/>
</dbReference>
<dbReference type="GO" id="GO:0016810">
    <property type="term" value="F:hydrolase activity, acting on carbon-nitrogen (but not peptide) bonds"/>
    <property type="evidence" value="ECO:0007669"/>
    <property type="project" value="InterPro"/>
</dbReference>
<dbReference type="Pfam" id="PF07969">
    <property type="entry name" value="Amidohydro_3"/>
    <property type="match status" value="1"/>
</dbReference>
<feature type="chain" id="PRO_5012244743" description="Amidohydrolase 3 domain-containing protein" evidence="1">
    <location>
        <begin position="25"/>
        <end position="559"/>
    </location>
</feature>
<evidence type="ECO:0000256" key="1">
    <source>
        <dbReference type="SAM" id="SignalP"/>
    </source>
</evidence>
<dbReference type="InterPro" id="IPR013108">
    <property type="entry name" value="Amidohydro_3"/>
</dbReference>
<dbReference type="SUPFAM" id="SSF51556">
    <property type="entry name" value="Metallo-dependent hydrolases"/>
    <property type="match status" value="1"/>
</dbReference>
<dbReference type="OrthoDB" id="9031471at2"/>
<dbReference type="Gene3D" id="3.10.310.70">
    <property type="match status" value="1"/>
</dbReference>
<dbReference type="EMBL" id="OBEB01000002">
    <property type="protein sequence ID" value="SNY49915.1"/>
    <property type="molecule type" value="Genomic_DNA"/>
</dbReference>
<keyword evidence="4" id="KW-1185">Reference proteome</keyword>
<keyword evidence="1" id="KW-0732">Signal</keyword>
<dbReference type="CDD" id="cd01300">
    <property type="entry name" value="YtcJ_like"/>
    <property type="match status" value="1"/>
</dbReference>
<sequence length="559" mass="60694">MKQRTSLLLASLFSSLLVSGAVTADPVLIHNINGYGFNAERQLVPFTVMAFDDASGKVLARGNEALLQQYASARKVDGAGKTMLPGLIDGHGHMLGLGEYLNQADLRGIASEQATVAEVSRFAASQPQAPWVIGRGWNQVLWDNKAFPDKSLLDEAIADRPVWLVRIDAHAGWANSKALAAAGISKDTLDPPGGEIIRDAEGNPTGVLIDNAMQLVQRQIPAPTSDDKTAALQLAFEHLLALGITSVHDAGVDTGLADIYQQLADTSQLPLRLYAMLSAKDPELGRWLEQGIVDDPQDWLDIRSVKIYGDGALGSRGAALLADYSDQPGQTGLLVTQPDALTQIMQLTMNAGFQANVHAIGDRANRLALDRFEQLATPEQRLAGRHRIEHAQIVAPNDIPRFKTLNVLPSMQAVHATSDKNMAGDRLGVARLRGAYAWRSFIDQGSIIVGGSDFPVELANPFHGLHASVTRQDQQNQPEGGWLPEQRLTLTEALRSFTVDAAYGAFQEDTLGTLAPGSWADFILVDQDIFNIDPSQLWQVLPEQTWVHGQQKYKRNGQP</sequence>
<dbReference type="SUPFAM" id="SSF51338">
    <property type="entry name" value="Composite domain of metallo-dependent hydrolases"/>
    <property type="match status" value="1"/>
</dbReference>
<dbReference type="InterPro" id="IPR032466">
    <property type="entry name" value="Metal_Hydrolase"/>
</dbReference>
<name>A0A285IPI0_9GAMM</name>
<organism evidence="3 4">
    <name type="scientific">Arsukibacterium tuosuense</name>
    <dbReference type="NCBI Taxonomy" id="1323745"/>
    <lineage>
        <taxon>Bacteria</taxon>
        <taxon>Pseudomonadati</taxon>
        <taxon>Pseudomonadota</taxon>
        <taxon>Gammaproteobacteria</taxon>
        <taxon>Chromatiales</taxon>
        <taxon>Chromatiaceae</taxon>
        <taxon>Arsukibacterium</taxon>
    </lineage>
</organism>
<dbReference type="Gene3D" id="2.30.40.10">
    <property type="entry name" value="Urease, subunit C, domain 1"/>
    <property type="match status" value="1"/>
</dbReference>
<dbReference type="Gene3D" id="3.20.20.140">
    <property type="entry name" value="Metal-dependent hydrolases"/>
    <property type="match status" value="1"/>
</dbReference>
<dbReference type="InterPro" id="IPR011059">
    <property type="entry name" value="Metal-dep_hydrolase_composite"/>
</dbReference>
<dbReference type="InterPro" id="IPR033932">
    <property type="entry name" value="YtcJ-like"/>
</dbReference>
<evidence type="ECO:0000313" key="3">
    <source>
        <dbReference type="EMBL" id="SNY49915.1"/>
    </source>
</evidence>
<proteinExistence type="predicted"/>
<gene>
    <name evidence="3" type="ORF">SAMN06297280_1578</name>
</gene>
<dbReference type="PANTHER" id="PTHR22642">
    <property type="entry name" value="IMIDAZOLONEPROPIONASE"/>
    <property type="match status" value="1"/>
</dbReference>